<organism evidence="1 2">
    <name type="scientific">Aspergillus sclerotialis</name>
    <dbReference type="NCBI Taxonomy" id="2070753"/>
    <lineage>
        <taxon>Eukaryota</taxon>
        <taxon>Fungi</taxon>
        <taxon>Dikarya</taxon>
        <taxon>Ascomycota</taxon>
        <taxon>Pezizomycotina</taxon>
        <taxon>Eurotiomycetes</taxon>
        <taxon>Eurotiomycetidae</taxon>
        <taxon>Eurotiales</taxon>
        <taxon>Aspergillaceae</taxon>
        <taxon>Aspergillus</taxon>
        <taxon>Aspergillus subgen. Polypaecilum</taxon>
    </lineage>
</organism>
<reference evidence="2" key="1">
    <citation type="submission" date="2017-02" db="EMBL/GenBank/DDBJ databases">
        <authorList>
            <person name="Tafer H."/>
            <person name="Lopandic K."/>
        </authorList>
    </citation>
    <scope>NUCLEOTIDE SEQUENCE [LARGE SCALE GENOMIC DNA]</scope>
    <source>
        <strain evidence="2">CBS 366.77</strain>
    </source>
</reference>
<dbReference type="EMBL" id="MVGC01004431">
    <property type="protein sequence ID" value="RJE16496.1"/>
    <property type="molecule type" value="Genomic_DNA"/>
</dbReference>
<protein>
    <submittedName>
        <fullName evidence="1">Uncharacterized protein</fullName>
    </submittedName>
</protein>
<evidence type="ECO:0000313" key="1">
    <source>
        <dbReference type="EMBL" id="RJE16496.1"/>
    </source>
</evidence>
<sequence length="72" mass="8019">GKRLSRRQECQELLWRLLHAQHAREMYDFNIGLVRVRKDEVGDRAQSAGASVSLQIGLADRLSGYLSGHGAA</sequence>
<gene>
    <name evidence="1" type="ORF">PHISCL_11167</name>
</gene>
<dbReference type="Proteomes" id="UP000266188">
    <property type="component" value="Unassembled WGS sequence"/>
</dbReference>
<comment type="caution">
    <text evidence="1">The sequence shown here is derived from an EMBL/GenBank/DDBJ whole genome shotgun (WGS) entry which is preliminary data.</text>
</comment>
<name>A0A3A2Z0U0_9EURO</name>
<accession>A0A3A2Z0U0</accession>
<feature type="non-terminal residue" evidence="1">
    <location>
        <position position="1"/>
    </location>
</feature>
<proteinExistence type="predicted"/>
<keyword evidence="2" id="KW-1185">Reference proteome</keyword>
<evidence type="ECO:0000313" key="2">
    <source>
        <dbReference type="Proteomes" id="UP000266188"/>
    </source>
</evidence>
<dbReference type="AlphaFoldDB" id="A0A3A2Z0U0"/>